<proteinExistence type="predicted"/>
<dbReference type="InterPro" id="IPR052527">
    <property type="entry name" value="Metal_cation-efflux_comp"/>
</dbReference>
<evidence type="ECO:0000256" key="4">
    <source>
        <dbReference type="ARBA" id="ARBA00023136"/>
    </source>
</evidence>
<comment type="subcellular location">
    <subcellularLocation>
        <location evidence="1">Endomembrane system</location>
        <topology evidence="1">Multi-pass membrane protein</topology>
    </subcellularLocation>
</comment>
<feature type="transmembrane region" description="Helical" evidence="5">
    <location>
        <begin position="33"/>
        <end position="51"/>
    </location>
</feature>
<evidence type="ECO:0000256" key="1">
    <source>
        <dbReference type="ARBA" id="ARBA00004127"/>
    </source>
</evidence>
<dbReference type="Pfam" id="PF04191">
    <property type="entry name" value="PEMT"/>
    <property type="match status" value="1"/>
</dbReference>
<accession>A0ABU0JHB1</accession>
<keyword evidence="2 5" id="KW-0812">Transmembrane</keyword>
<evidence type="ECO:0000313" key="7">
    <source>
        <dbReference type="Proteomes" id="UP001242480"/>
    </source>
</evidence>
<name>A0ABU0JHB1_9HYPH</name>
<evidence type="ECO:0000256" key="5">
    <source>
        <dbReference type="SAM" id="Phobius"/>
    </source>
</evidence>
<dbReference type="Proteomes" id="UP001242480">
    <property type="component" value="Unassembled WGS sequence"/>
</dbReference>
<dbReference type="EMBL" id="JAUSVX010000017">
    <property type="protein sequence ID" value="MDQ0473680.1"/>
    <property type="molecule type" value="Genomic_DNA"/>
</dbReference>
<evidence type="ECO:0000256" key="3">
    <source>
        <dbReference type="ARBA" id="ARBA00022989"/>
    </source>
</evidence>
<organism evidence="6 7">
    <name type="scientific">Labrys wisconsinensis</name>
    <dbReference type="NCBI Taxonomy" id="425677"/>
    <lineage>
        <taxon>Bacteria</taxon>
        <taxon>Pseudomonadati</taxon>
        <taxon>Pseudomonadota</taxon>
        <taxon>Alphaproteobacteria</taxon>
        <taxon>Hyphomicrobiales</taxon>
        <taxon>Xanthobacteraceae</taxon>
        <taxon>Labrys</taxon>
    </lineage>
</organism>
<feature type="transmembrane region" description="Helical" evidence="5">
    <location>
        <begin position="106"/>
        <end position="126"/>
    </location>
</feature>
<sequence length="225" mass="24832">MIARLILSTLLWFGVMGVLLFLAAGTLDWPGAWVFLAEMAGLGLVMGADIGRRDPGLIAERLKPPVQKGQVAADKVLTSALFALMFAWLVVMGLDAVRFGWSFVPAWVQAVGALSLLVSSWIGYRTMRENSFAAPVVKVQKERGQRVISTGPYALVRHPMYFGSIFFFVGTPLLLGSWWGLVFSAGLMALLCIRIPIEEKALRAQLEGYDDYAARVHYRLIPGLW</sequence>
<keyword evidence="3 5" id="KW-1133">Transmembrane helix</keyword>
<dbReference type="PANTHER" id="PTHR43847">
    <property type="entry name" value="BLL3993 PROTEIN"/>
    <property type="match status" value="1"/>
</dbReference>
<comment type="caution">
    <text evidence="6">The sequence shown here is derived from an EMBL/GenBank/DDBJ whole genome shotgun (WGS) entry which is preliminary data.</text>
</comment>
<dbReference type="InterPro" id="IPR007318">
    <property type="entry name" value="Phopholipid_MeTrfase"/>
</dbReference>
<reference evidence="6 7" key="1">
    <citation type="submission" date="2023-07" db="EMBL/GenBank/DDBJ databases">
        <title>Genomic Encyclopedia of Type Strains, Phase IV (KMG-IV): sequencing the most valuable type-strain genomes for metagenomic binning, comparative biology and taxonomic classification.</title>
        <authorList>
            <person name="Goeker M."/>
        </authorList>
    </citation>
    <scope>NUCLEOTIDE SEQUENCE [LARGE SCALE GENOMIC DNA]</scope>
    <source>
        <strain evidence="6 7">DSM 19619</strain>
    </source>
</reference>
<feature type="transmembrane region" description="Helical" evidence="5">
    <location>
        <begin position="72"/>
        <end position="94"/>
    </location>
</feature>
<gene>
    <name evidence="6" type="ORF">QO011_006716</name>
</gene>
<dbReference type="Gene3D" id="1.20.120.1630">
    <property type="match status" value="1"/>
</dbReference>
<dbReference type="PANTHER" id="PTHR43847:SF1">
    <property type="entry name" value="BLL3993 PROTEIN"/>
    <property type="match status" value="1"/>
</dbReference>
<dbReference type="RefSeq" id="WP_307282255.1">
    <property type="nucleotide sequence ID" value="NZ_JAUSVX010000017.1"/>
</dbReference>
<keyword evidence="4 5" id="KW-0472">Membrane</keyword>
<evidence type="ECO:0000313" key="6">
    <source>
        <dbReference type="EMBL" id="MDQ0473680.1"/>
    </source>
</evidence>
<keyword evidence="7" id="KW-1185">Reference proteome</keyword>
<protein>
    <submittedName>
        <fullName evidence="6">Protein-S-isoprenylcysteine O-methyltransferase Ste14</fullName>
    </submittedName>
</protein>
<evidence type="ECO:0000256" key="2">
    <source>
        <dbReference type="ARBA" id="ARBA00022692"/>
    </source>
</evidence>